<gene>
    <name evidence="1" type="ORF">METZ01_LOCUS228134</name>
</gene>
<protein>
    <submittedName>
        <fullName evidence="1">Uncharacterized protein</fullName>
    </submittedName>
</protein>
<dbReference type="EMBL" id="UINC01055884">
    <property type="protein sequence ID" value="SVB75280.1"/>
    <property type="molecule type" value="Genomic_DNA"/>
</dbReference>
<dbReference type="AlphaFoldDB" id="A0A382GJE8"/>
<organism evidence="1">
    <name type="scientific">marine metagenome</name>
    <dbReference type="NCBI Taxonomy" id="408172"/>
    <lineage>
        <taxon>unclassified sequences</taxon>
        <taxon>metagenomes</taxon>
        <taxon>ecological metagenomes</taxon>
    </lineage>
</organism>
<feature type="non-terminal residue" evidence="1">
    <location>
        <position position="1"/>
    </location>
</feature>
<evidence type="ECO:0000313" key="1">
    <source>
        <dbReference type="EMBL" id="SVB75280.1"/>
    </source>
</evidence>
<accession>A0A382GJE8</accession>
<feature type="non-terminal residue" evidence="1">
    <location>
        <position position="41"/>
    </location>
</feature>
<reference evidence="1" key="1">
    <citation type="submission" date="2018-05" db="EMBL/GenBank/DDBJ databases">
        <authorList>
            <person name="Lanie J.A."/>
            <person name="Ng W.-L."/>
            <person name="Kazmierczak K.M."/>
            <person name="Andrzejewski T.M."/>
            <person name="Davidsen T.M."/>
            <person name="Wayne K.J."/>
            <person name="Tettelin H."/>
            <person name="Glass J.I."/>
            <person name="Rusch D."/>
            <person name="Podicherti R."/>
            <person name="Tsui H.-C.T."/>
            <person name="Winkler M.E."/>
        </authorList>
    </citation>
    <scope>NUCLEOTIDE SEQUENCE</scope>
</reference>
<sequence>DRSPVVWCSPTSRPRRAPSSACWSWATDWQTSSHCWPTAPG</sequence>
<proteinExistence type="predicted"/>
<name>A0A382GJE8_9ZZZZ</name>